<protein>
    <recommendedName>
        <fullName evidence="4">Nudix hydrolase domain-containing protein</fullName>
    </recommendedName>
</protein>
<evidence type="ECO:0000256" key="3">
    <source>
        <dbReference type="RuleBase" id="RU003476"/>
    </source>
</evidence>
<dbReference type="InterPro" id="IPR015797">
    <property type="entry name" value="NUDIX_hydrolase-like_dom_sf"/>
</dbReference>
<dbReference type="PANTHER" id="PTHR43046:SF14">
    <property type="entry name" value="MUTT_NUDIX FAMILY PROTEIN"/>
    <property type="match status" value="1"/>
</dbReference>
<keyword evidence="2 3" id="KW-0378">Hydrolase</keyword>
<evidence type="ECO:0000313" key="5">
    <source>
        <dbReference type="EMBL" id="GLQ53775.1"/>
    </source>
</evidence>
<sequence length="140" mass="15431">MTTTAGGLLVNSEHQVLFGLRAAWKTAWPEHWDAIGGRVEPAESIEDALEREISEEIGVTVTRADPLAVVEHPGPDDGQIIRSHIFAVTAWIGEPQNICDEHTELRWFSIDELAGLENLAGDGYPAIARQAVSLYRTTMR</sequence>
<evidence type="ECO:0000256" key="2">
    <source>
        <dbReference type="ARBA" id="ARBA00022801"/>
    </source>
</evidence>
<dbReference type="PANTHER" id="PTHR43046">
    <property type="entry name" value="GDP-MANNOSE MANNOSYL HYDROLASE"/>
    <property type="match status" value="1"/>
</dbReference>
<dbReference type="Gene3D" id="3.90.79.10">
    <property type="entry name" value="Nucleoside Triphosphate Pyrophosphohydrolase"/>
    <property type="match status" value="1"/>
</dbReference>
<comment type="caution">
    <text evidence="5">The sequence shown here is derived from an EMBL/GenBank/DDBJ whole genome shotgun (WGS) entry which is preliminary data.</text>
</comment>
<comment type="similarity">
    <text evidence="3">Belongs to the Nudix hydrolase family.</text>
</comment>
<comment type="cofactor">
    <cofactor evidence="1">
        <name>Mg(2+)</name>
        <dbReference type="ChEBI" id="CHEBI:18420"/>
    </cofactor>
</comment>
<reference evidence="6" key="1">
    <citation type="journal article" date="2019" name="Int. J. Syst. Evol. Microbiol.">
        <title>The Global Catalogue of Microorganisms (GCM) 10K type strain sequencing project: providing services to taxonomists for standard genome sequencing and annotation.</title>
        <authorList>
            <consortium name="The Broad Institute Genomics Platform"/>
            <consortium name="The Broad Institute Genome Sequencing Center for Infectious Disease"/>
            <person name="Wu L."/>
            <person name="Ma J."/>
        </authorList>
    </citation>
    <scope>NUCLEOTIDE SEQUENCE [LARGE SCALE GENOMIC DNA]</scope>
    <source>
        <strain evidence="6">NBRC 112416</strain>
    </source>
</reference>
<name>A0ABQ5W1I5_9HYPH</name>
<dbReference type="InterPro" id="IPR000086">
    <property type="entry name" value="NUDIX_hydrolase_dom"/>
</dbReference>
<dbReference type="PROSITE" id="PS51462">
    <property type="entry name" value="NUDIX"/>
    <property type="match status" value="1"/>
</dbReference>
<dbReference type="RefSeq" id="WP_284339226.1">
    <property type="nucleotide sequence ID" value="NZ_BSNS01000006.1"/>
</dbReference>
<accession>A0ABQ5W1I5</accession>
<dbReference type="Pfam" id="PF00293">
    <property type="entry name" value="NUDIX"/>
    <property type="match status" value="1"/>
</dbReference>
<dbReference type="EMBL" id="BSNS01000006">
    <property type="protein sequence ID" value="GLQ53775.1"/>
    <property type="molecule type" value="Genomic_DNA"/>
</dbReference>
<gene>
    <name evidence="5" type="ORF">GCM10010862_10340</name>
</gene>
<dbReference type="PROSITE" id="PS00893">
    <property type="entry name" value="NUDIX_BOX"/>
    <property type="match status" value="1"/>
</dbReference>
<dbReference type="SUPFAM" id="SSF55811">
    <property type="entry name" value="Nudix"/>
    <property type="match status" value="1"/>
</dbReference>
<evidence type="ECO:0000259" key="4">
    <source>
        <dbReference type="PROSITE" id="PS51462"/>
    </source>
</evidence>
<dbReference type="InterPro" id="IPR020084">
    <property type="entry name" value="NUDIX_hydrolase_CS"/>
</dbReference>
<organism evidence="5 6">
    <name type="scientific">Devosia nitrariae</name>
    <dbReference type="NCBI Taxonomy" id="2071872"/>
    <lineage>
        <taxon>Bacteria</taxon>
        <taxon>Pseudomonadati</taxon>
        <taxon>Pseudomonadota</taxon>
        <taxon>Alphaproteobacteria</taxon>
        <taxon>Hyphomicrobiales</taxon>
        <taxon>Devosiaceae</taxon>
        <taxon>Devosia</taxon>
    </lineage>
</organism>
<evidence type="ECO:0000313" key="6">
    <source>
        <dbReference type="Proteomes" id="UP001156691"/>
    </source>
</evidence>
<evidence type="ECO:0000256" key="1">
    <source>
        <dbReference type="ARBA" id="ARBA00001946"/>
    </source>
</evidence>
<proteinExistence type="inferred from homology"/>
<dbReference type="PRINTS" id="PR00502">
    <property type="entry name" value="NUDIXFAMILY"/>
</dbReference>
<keyword evidence="6" id="KW-1185">Reference proteome</keyword>
<dbReference type="InterPro" id="IPR020476">
    <property type="entry name" value="Nudix_hydrolase"/>
</dbReference>
<dbReference type="Proteomes" id="UP001156691">
    <property type="component" value="Unassembled WGS sequence"/>
</dbReference>
<feature type="domain" description="Nudix hydrolase" evidence="4">
    <location>
        <begin position="1"/>
        <end position="133"/>
    </location>
</feature>